<accession>Q5P1Z3</accession>
<dbReference type="NCBIfam" id="NF008439">
    <property type="entry name" value="PRK11282.1"/>
    <property type="match status" value="1"/>
</dbReference>
<dbReference type="STRING" id="76114.ebA4491"/>
<dbReference type="HOGENOM" id="CLU_017779_0_0_4"/>
<dbReference type="InterPro" id="IPR016169">
    <property type="entry name" value="FAD-bd_PCMH_sub2"/>
</dbReference>
<dbReference type="Proteomes" id="UP000006552">
    <property type="component" value="Chromosome"/>
</dbReference>
<keyword evidence="1" id="KW-0285">Flavoprotein</keyword>
<sequence length="357" mass="37660">MIEQWQERVWAAATARTALQLRGGGTKTFYGREPVGEVFDTRDYCGVVSYEPTELVVTVRAGTPLAELEALLAEHGQMLAFEPPHFGAAATVGGCVAAGLSGPRRAAAGALRDFVLGVKILDGRGEVLTFGGQVMKNVAGYDVSRLVAGSLGTLGVILEVSLKVLPRPVAEATLSLAMSEAEAIAQLNDWGGQPLPISASAWRDGVLNVRLSGAEAAVRSARARLGGEGVAEDAADAFWGGLREQTADFFGDAALDEAGTSLWRLSLPSSAAPLHLAGQQLIEWGGALRWLRSSASPAAIRERSAALGGHATRFRGGDRAGDVFHPLPAPLRAIHRRLKHAFDPAGILNPGRFYDRL</sequence>
<dbReference type="InterPro" id="IPR006094">
    <property type="entry name" value="Oxid_FAD_bind_N"/>
</dbReference>
<evidence type="ECO:0000313" key="4">
    <source>
        <dbReference type="EMBL" id="CAI08671.1"/>
    </source>
</evidence>
<dbReference type="EMBL" id="CR555306">
    <property type="protein sequence ID" value="CAI08671.1"/>
    <property type="molecule type" value="Genomic_DNA"/>
</dbReference>
<dbReference type="PANTHER" id="PTHR11748">
    <property type="entry name" value="D-LACTATE DEHYDROGENASE"/>
    <property type="match status" value="1"/>
</dbReference>
<dbReference type="PANTHER" id="PTHR11748:SF103">
    <property type="entry name" value="GLYCOLATE OXIDASE SUBUNIT GLCE"/>
    <property type="match status" value="1"/>
</dbReference>
<evidence type="ECO:0000259" key="3">
    <source>
        <dbReference type="PROSITE" id="PS51387"/>
    </source>
</evidence>
<name>Q5P1Z3_AROAE</name>
<feature type="domain" description="FAD-binding PCMH-type" evidence="3">
    <location>
        <begin position="1"/>
        <end position="167"/>
    </location>
</feature>
<dbReference type="InterPro" id="IPR036318">
    <property type="entry name" value="FAD-bd_PCMH-like_sf"/>
</dbReference>
<keyword evidence="4" id="KW-0560">Oxidoreductase</keyword>
<dbReference type="GO" id="GO:0003973">
    <property type="term" value="F:(S)-2-hydroxy-acid oxidase activity"/>
    <property type="evidence" value="ECO:0007669"/>
    <property type="project" value="UniProtKB-EC"/>
</dbReference>
<dbReference type="SUPFAM" id="SSF56176">
    <property type="entry name" value="FAD-binding/transporter-associated domain-like"/>
    <property type="match status" value="1"/>
</dbReference>
<dbReference type="PROSITE" id="PS51387">
    <property type="entry name" value="FAD_PCMH"/>
    <property type="match status" value="1"/>
</dbReference>
<evidence type="ECO:0000256" key="2">
    <source>
        <dbReference type="ARBA" id="ARBA00022827"/>
    </source>
</evidence>
<dbReference type="AlphaFoldDB" id="Q5P1Z3"/>
<dbReference type="SUPFAM" id="SSF55103">
    <property type="entry name" value="FAD-linked oxidases, C-terminal domain"/>
    <property type="match status" value="1"/>
</dbReference>
<reference evidence="4 5" key="1">
    <citation type="journal article" date="2005" name="Arch. Microbiol.">
        <title>The genome sequence of an anaerobic aromatic-degrading denitrifying bacterium, strain EbN1.</title>
        <authorList>
            <person name="Rabus R."/>
            <person name="Kube M."/>
            <person name="Heider J."/>
            <person name="Beck A."/>
            <person name="Heitmann K."/>
            <person name="Widdel F."/>
            <person name="Reinhardt R."/>
        </authorList>
    </citation>
    <scope>NUCLEOTIDE SEQUENCE [LARGE SCALE GENOMIC DNA]</scope>
    <source>
        <strain evidence="4 5">EbN1</strain>
    </source>
</reference>
<keyword evidence="5" id="KW-1185">Reference proteome</keyword>
<dbReference type="GO" id="GO:0071949">
    <property type="term" value="F:FAD binding"/>
    <property type="evidence" value="ECO:0007669"/>
    <property type="project" value="InterPro"/>
</dbReference>
<evidence type="ECO:0000256" key="1">
    <source>
        <dbReference type="ARBA" id="ARBA00022630"/>
    </source>
</evidence>
<dbReference type="InterPro" id="IPR016171">
    <property type="entry name" value="Vanillyl_alc_oxidase_C-sub2"/>
</dbReference>
<organism evidence="4 5">
    <name type="scientific">Aromatoleum aromaticum (strain DSM 19018 / LMG 30748 / EbN1)</name>
    <name type="common">Azoarcus sp. (strain EbN1)</name>
    <dbReference type="NCBI Taxonomy" id="76114"/>
    <lineage>
        <taxon>Bacteria</taxon>
        <taxon>Pseudomonadati</taxon>
        <taxon>Pseudomonadota</taxon>
        <taxon>Betaproteobacteria</taxon>
        <taxon>Rhodocyclales</taxon>
        <taxon>Rhodocyclaceae</taxon>
        <taxon>Aromatoleum</taxon>
    </lineage>
</organism>
<evidence type="ECO:0000313" key="5">
    <source>
        <dbReference type="Proteomes" id="UP000006552"/>
    </source>
</evidence>
<dbReference type="KEGG" id="eba:ebA4491"/>
<dbReference type="EC" id="1.1.3.15" evidence="4"/>
<keyword evidence="2" id="KW-0274">FAD</keyword>
<dbReference type="InterPro" id="IPR016166">
    <property type="entry name" value="FAD-bd_PCMH"/>
</dbReference>
<dbReference type="Gene3D" id="3.30.465.10">
    <property type="match status" value="1"/>
</dbReference>
<dbReference type="Pfam" id="PF01565">
    <property type="entry name" value="FAD_binding_4"/>
    <property type="match status" value="1"/>
</dbReference>
<dbReference type="InterPro" id="IPR016164">
    <property type="entry name" value="FAD-linked_Oxase-like_C"/>
</dbReference>
<proteinExistence type="predicted"/>
<gene>
    <name evidence="4" type="primary">glcE</name>
    <name evidence="4" type="ORF">ebA4491</name>
</gene>
<dbReference type="Gene3D" id="1.10.45.10">
    <property type="entry name" value="Vanillyl-alcohol Oxidase, Chain A, domain 4"/>
    <property type="match status" value="1"/>
</dbReference>
<dbReference type="eggNOG" id="COG0277">
    <property type="taxonomic scope" value="Bacteria"/>
</dbReference>
<protein>
    <submittedName>
        <fullName evidence="4">FAD linked oxidase</fullName>
        <ecNumber evidence="4">1.1.3.15</ecNumber>
    </submittedName>
</protein>